<name>A0A8T1TVH1_9STRA</name>
<dbReference type="EMBL" id="JAENGZ010001290">
    <property type="protein sequence ID" value="KAG6949121.1"/>
    <property type="molecule type" value="Genomic_DNA"/>
</dbReference>
<evidence type="ECO:0000313" key="1">
    <source>
        <dbReference type="EMBL" id="KAG6949121.1"/>
    </source>
</evidence>
<comment type="caution">
    <text evidence="1">The sequence shown here is derived from an EMBL/GenBank/DDBJ whole genome shotgun (WGS) entry which is preliminary data.</text>
</comment>
<organism evidence="1 2">
    <name type="scientific">Phytophthora cactorum</name>
    <dbReference type="NCBI Taxonomy" id="29920"/>
    <lineage>
        <taxon>Eukaryota</taxon>
        <taxon>Sar</taxon>
        <taxon>Stramenopiles</taxon>
        <taxon>Oomycota</taxon>
        <taxon>Peronosporomycetes</taxon>
        <taxon>Peronosporales</taxon>
        <taxon>Peronosporaceae</taxon>
        <taxon>Phytophthora</taxon>
    </lineage>
</organism>
<dbReference type="Proteomes" id="UP000688947">
    <property type="component" value="Unassembled WGS sequence"/>
</dbReference>
<accession>A0A8T1TVH1</accession>
<evidence type="ECO:0000313" key="2">
    <source>
        <dbReference type="Proteomes" id="UP000688947"/>
    </source>
</evidence>
<dbReference type="AlphaFoldDB" id="A0A8T1TVH1"/>
<sequence length="76" mass="8460">LATLAPFASQVTSTTQLATSSSCAKKLRFVEQALKKHKMQDQQQPSQAGIVVSPLRQAMAPSQRDNILFLKMHHHF</sequence>
<feature type="non-terminal residue" evidence="1">
    <location>
        <position position="1"/>
    </location>
</feature>
<reference evidence="1" key="1">
    <citation type="submission" date="2021-01" db="EMBL/GenBank/DDBJ databases">
        <title>Phytophthora aleatoria, a newly-described species from Pinus radiata is distinct from Phytophthora cactorum isolates based on comparative genomics.</title>
        <authorList>
            <person name="Mcdougal R."/>
            <person name="Panda P."/>
            <person name="Williams N."/>
            <person name="Studholme D.J."/>
        </authorList>
    </citation>
    <scope>NUCLEOTIDE SEQUENCE</scope>
    <source>
        <strain evidence="1">NZFS 3830</strain>
    </source>
</reference>
<dbReference type="OrthoDB" id="91193at2759"/>
<proteinExistence type="predicted"/>
<gene>
    <name evidence="1" type="ORF">JG687_00015070</name>
</gene>
<protein>
    <submittedName>
        <fullName evidence="1">Uncharacterized protein</fullName>
    </submittedName>
</protein>